<dbReference type="Proteomes" id="UP000813385">
    <property type="component" value="Unassembled WGS sequence"/>
</dbReference>
<proteinExistence type="predicted"/>
<dbReference type="EMBL" id="JAGPXD010000002">
    <property type="protein sequence ID" value="KAH7368853.1"/>
    <property type="molecule type" value="Genomic_DNA"/>
</dbReference>
<evidence type="ECO:0000259" key="2">
    <source>
        <dbReference type="PROSITE" id="PS51186"/>
    </source>
</evidence>
<accession>A0A8K0TNR5</accession>
<dbReference type="PANTHER" id="PTHR13947">
    <property type="entry name" value="GNAT FAMILY N-ACETYLTRANSFERASE"/>
    <property type="match status" value="1"/>
</dbReference>
<evidence type="ECO:0000256" key="1">
    <source>
        <dbReference type="ARBA" id="ARBA00022679"/>
    </source>
</evidence>
<reference evidence="3" key="1">
    <citation type="journal article" date="2021" name="Nat. Commun.">
        <title>Genetic determinants of endophytism in the Arabidopsis root mycobiome.</title>
        <authorList>
            <person name="Mesny F."/>
            <person name="Miyauchi S."/>
            <person name="Thiergart T."/>
            <person name="Pickel B."/>
            <person name="Atanasova L."/>
            <person name="Karlsson M."/>
            <person name="Huettel B."/>
            <person name="Barry K.W."/>
            <person name="Haridas S."/>
            <person name="Chen C."/>
            <person name="Bauer D."/>
            <person name="Andreopoulos W."/>
            <person name="Pangilinan J."/>
            <person name="LaButti K."/>
            <person name="Riley R."/>
            <person name="Lipzen A."/>
            <person name="Clum A."/>
            <person name="Drula E."/>
            <person name="Henrissat B."/>
            <person name="Kohler A."/>
            <person name="Grigoriev I.V."/>
            <person name="Martin F.M."/>
            <person name="Hacquard S."/>
        </authorList>
    </citation>
    <scope>NUCLEOTIDE SEQUENCE</scope>
    <source>
        <strain evidence="3">MPI-CAGE-AT-0016</strain>
    </source>
</reference>
<protein>
    <submittedName>
        <fullName evidence="3">GNAT family N-acetyltransferase</fullName>
    </submittedName>
</protein>
<feature type="domain" description="N-acetyltransferase" evidence="2">
    <location>
        <begin position="10"/>
        <end position="171"/>
    </location>
</feature>
<evidence type="ECO:0000313" key="4">
    <source>
        <dbReference type="Proteomes" id="UP000813385"/>
    </source>
</evidence>
<name>A0A8K0TNR5_9PEZI</name>
<dbReference type="OrthoDB" id="41532at2759"/>
<dbReference type="InterPro" id="IPR050769">
    <property type="entry name" value="NAT_camello-type"/>
</dbReference>
<gene>
    <name evidence="3" type="ORF">B0T11DRAFT_326993</name>
</gene>
<keyword evidence="4" id="KW-1185">Reference proteome</keyword>
<dbReference type="Pfam" id="PF00583">
    <property type="entry name" value="Acetyltransf_1"/>
    <property type="match status" value="1"/>
</dbReference>
<dbReference type="AlphaFoldDB" id="A0A8K0TNR5"/>
<sequence>MTQKTTPGAVTYRTHRPGDVGWILQRHGVVYAEEYDLNEHFEALIARILADFLDNYDAARERCWIAEREGDKLGTISIVKDSKDTDAARIRLLLVEPAARGLGVGSTLVRMCVDFAREAGYKRVVLLTQSVLTGAIRLYQAAGFRLIEEGGPVGFSQRSQGRWLTWQLDLDRAEL</sequence>
<dbReference type="GO" id="GO:0008080">
    <property type="term" value="F:N-acetyltransferase activity"/>
    <property type="evidence" value="ECO:0007669"/>
    <property type="project" value="InterPro"/>
</dbReference>
<dbReference type="PANTHER" id="PTHR13947:SF37">
    <property type="entry name" value="LD18367P"/>
    <property type="match status" value="1"/>
</dbReference>
<dbReference type="InterPro" id="IPR000182">
    <property type="entry name" value="GNAT_dom"/>
</dbReference>
<dbReference type="SUPFAM" id="SSF55729">
    <property type="entry name" value="Acyl-CoA N-acyltransferases (Nat)"/>
    <property type="match status" value="1"/>
</dbReference>
<dbReference type="InterPro" id="IPR016181">
    <property type="entry name" value="Acyl_CoA_acyltransferase"/>
</dbReference>
<dbReference type="Gene3D" id="3.40.630.30">
    <property type="match status" value="1"/>
</dbReference>
<dbReference type="CDD" id="cd04301">
    <property type="entry name" value="NAT_SF"/>
    <property type="match status" value="1"/>
</dbReference>
<comment type="caution">
    <text evidence="3">The sequence shown here is derived from an EMBL/GenBank/DDBJ whole genome shotgun (WGS) entry which is preliminary data.</text>
</comment>
<evidence type="ECO:0000313" key="3">
    <source>
        <dbReference type="EMBL" id="KAH7368853.1"/>
    </source>
</evidence>
<organism evidence="3 4">
    <name type="scientific">Plectosphaerella cucumerina</name>
    <dbReference type="NCBI Taxonomy" id="40658"/>
    <lineage>
        <taxon>Eukaryota</taxon>
        <taxon>Fungi</taxon>
        <taxon>Dikarya</taxon>
        <taxon>Ascomycota</taxon>
        <taxon>Pezizomycotina</taxon>
        <taxon>Sordariomycetes</taxon>
        <taxon>Hypocreomycetidae</taxon>
        <taxon>Glomerellales</taxon>
        <taxon>Plectosphaerellaceae</taxon>
        <taxon>Plectosphaerella</taxon>
    </lineage>
</organism>
<keyword evidence="1" id="KW-0808">Transferase</keyword>
<dbReference type="PROSITE" id="PS51186">
    <property type="entry name" value="GNAT"/>
    <property type="match status" value="1"/>
</dbReference>